<sequence>MPWASRGLMPGCLRGNLIFARGGCVPVEFTENSSARPLGRNISLEANDFVSEQLGRPGKRPRIDNSDVSSPGDRRRLKVSDMYMGRIVGDGSLPFAVTNDSIPAFPRVLDYPAAAAAQPAQQKENRLAHARKFFAYGSGPVSGSNIVIEDIADIEDDEEDYGEYQADRLDDVQNVDI</sequence>
<accession>A0ACC1TPR1</accession>
<comment type="caution">
    <text evidence="1">The sequence shown here is derived from an EMBL/GenBank/DDBJ whole genome shotgun (WGS) entry which is preliminary data.</text>
</comment>
<dbReference type="Proteomes" id="UP001163835">
    <property type="component" value="Unassembled WGS sequence"/>
</dbReference>
<evidence type="ECO:0000313" key="2">
    <source>
        <dbReference type="Proteomes" id="UP001163835"/>
    </source>
</evidence>
<proteinExistence type="predicted"/>
<dbReference type="EMBL" id="MU795387">
    <property type="protein sequence ID" value="KAJ3806719.1"/>
    <property type="molecule type" value="Genomic_DNA"/>
</dbReference>
<gene>
    <name evidence="1" type="ORF">F5876DRAFT_68717</name>
</gene>
<organism evidence="1 2">
    <name type="scientific">Lentinula aff. lateritia</name>
    <dbReference type="NCBI Taxonomy" id="2804960"/>
    <lineage>
        <taxon>Eukaryota</taxon>
        <taxon>Fungi</taxon>
        <taxon>Dikarya</taxon>
        <taxon>Basidiomycota</taxon>
        <taxon>Agaricomycotina</taxon>
        <taxon>Agaricomycetes</taxon>
        <taxon>Agaricomycetidae</taxon>
        <taxon>Agaricales</taxon>
        <taxon>Marasmiineae</taxon>
        <taxon>Omphalotaceae</taxon>
        <taxon>Lentinula</taxon>
    </lineage>
</organism>
<reference evidence="1" key="1">
    <citation type="submission" date="2022-09" db="EMBL/GenBank/DDBJ databases">
        <title>A Global Phylogenomic Analysis of the Shiitake Genus Lentinula.</title>
        <authorList>
            <consortium name="DOE Joint Genome Institute"/>
            <person name="Sierra-Patev S."/>
            <person name="Min B."/>
            <person name="Naranjo-Ortiz M."/>
            <person name="Looney B."/>
            <person name="Konkel Z."/>
            <person name="Slot J.C."/>
            <person name="Sakamoto Y."/>
            <person name="Steenwyk J.L."/>
            <person name="Rokas A."/>
            <person name="Carro J."/>
            <person name="Camarero S."/>
            <person name="Ferreira P."/>
            <person name="Molpeceres G."/>
            <person name="Ruiz-Duenas F.J."/>
            <person name="Serrano A."/>
            <person name="Henrissat B."/>
            <person name="Drula E."/>
            <person name="Hughes K.W."/>
            <person name="Mata J.L."/>
            <person name="Ishikawa N.K."/>
            <person name="Vargas-Isla R."/>
            <person name="Ushijima S."/>
            <person name="Smith C.A."/>
            <person name="Ahrendt S."/>
            <person name="Andreopoulos W."/>
            <person name="He G."/>
            <person name="Labutti K."/>
            <person name="Lipzen A."/>
            <person name="Ng V."/>
            <person name="Riley R."/>
            <person name="Sandor L."/>
            <person name="Barry K."/>
            <person name="Martinez A.T."/>
            <person name="Xiao Y."/>
            <person name="Gibbons J.G."/>
            <person name="Terashima K."/>
            <person name="Grigoriev I.V."/>
            <person name="Hibbett D.S."/>
        </authorList>
    </citation>
    <scope>NUCLEOTIDE SEQUENCE</scope>
    <source>
        <strain evidence="1">TMI1499</strain>
    </source>
</reference>
<keyword evidence="2" id="KW-1185">Reference proteome</keyword>
<protein>
    <submittedName>
        <fullName evidence="1">Uncharacterized protein</fullName>
    </submittedName>
</protein>
<name>A0ACC1TPR1_9AGAR</name>
<evidence type="ECO:0000313" key="1">
    <source>
        <dbReference type="EMBL" id="KAJ3806719.1"/>
    </source>
</evidence>